<reference evidence="1 2" key="1">
    <citation type="journal article" date="2019" name="Int. J. Syst. Evol. Microbiol.">
        <title>The Global Catalogue of Microorganisms (GCM) 10K type strain sequencing project: providing services to taxonomists for standard genome sequencing and annotation.</title>
        <authorList>
            <consortium name="The Broad Institute Genomics Platform"/>
            <consortium name="The Broad Institute Genome Sequencing Center for Infectious Disease"/>
            <person name="Wu L."/>
            <person name="Ma J."/>
        </authorList>
    </citation>
    <scope>NUCLEOTIDE SEQUENCE [LARGE SCALE GENOMIC DNA]</scope>
    <source>
        <strain evidence="1 2">JCM 5067</strain>
    </source>
</reference>
<evidence type="ECO:0000313" key="1">
    <source>
        <dbReference type="EMBL" id="GAA0611539.1"/>
    </source>
</evidence>
<sequence>MRAGAHQGAGDVRQAQAEGVATVVADELQQVFGGCLPVSDLWPASACVEFVGERGQRHDLARPTAVDEAVMDAGAVGCRTRGCSREAAATTVVLISWAPEG</sequence>
<protein>
    <submittedName>
        <fullName evidence="1">Uncharacterized protein</fullName>
    </submittedName>
</protein>
<evidence type="ECO:0000313" key="2">
    <source>
        <dbReference type="Proteomes" id="UP001500668"/>
    </source>
</evidence>
<gene>
    <name evidence="1" type="ORF">GCM10010394_46680</name>
</gene>
<dbReference type="Proteomes" id="UP001500668">
    <property type="component" value="Unassembled WGS sequence"/>
</dbReference>
<name>A0ABN1GHC4_9ACTN</name>
<comment type="caution">
    <text evidence="1">The sequence shown here is derived from an EMBL/GenBank/DDBJ whole genome shotgun (WGS) entry which is preliminary data.</text>
</comment>
<accession>A0ABN1GHC4</accession>
<dbReference type="EMBL" id="BAAACA010000034">
    <property type="protein sequence ID" value="GAA0611539.1"/>
    <property type="molecule type" value="Genomic_DNA"/>
</dbReference>
<proteinExistence type="predicted"/>
<organism evidence="1 2">
    <name type="scientific">Streptomyces crystallinus</name>
    <dbReference type="NCBI Taxonomy" id="68191"/>
    <lineage>
        <taxon>Bacteria</taxon>
        <taxon>Bacillati</taxon>
        <taxon>Actinomycetota</taxon>
        <taxon>Actinomycetes</taxon>
        <taxon>Kitasatosporales</taxon>
        <taxon>Streptomycetaceae</taxon>
        <taxon>Streptomyces</taxon>
    </lineage>
</organism>
<keyword evidence="2" id="KW-1185">Reference proteome</keyword>